<evidence type="ECO:0000259" key="2">
    <source>
        <dbReference type="Pfam" id="PF05193"/>
    </source>
</evidence>
<gene>
    <name evidence="3" type="ORF">PGUG_05638</name>
</gene>
<dbReference type="STRING" id="294746.A5DQT7"/>
<dbReference type="VEuPathDB" id="FungiDB:PGUG_05638"/>
<dbReference type="InterPro" id="IPR007863">
    <property type="entry name" value="Peptidase_M16_C"/>
</dbReference>
<dbReference type="FunCoup" id="A5DQT7">
    <property type="interactions" value="161"/>
</dbReference>
<feature type="domain" description="Peptidase M16 N-terminal" evidence="1">
    <location>
        <begin position="52"/>
        <end position="135"/>
    </location>
</feature>
<dbReference type="FunFam" id="3.30.830.10:FF:000015">
    <property type="entry name" value="Putative zinc metalloprotease"/>
    <property type="match status" value="1"/>
</dbReference>
<dbReference type="Proteomes" id="UP000001997">
    <property type="component" value="Unassembled WGS sequence"/>
</dbReference>
<dbReference type="KEGG" id="pgu:PGUG_05638"/>
<proteinExistence type="predicted"/>
<accession>A5DQT7</accession>
<evidence type="ECO:0000259" key="1">
    <source>
        <dbReference type="Pfam" id="PF00675"/>
    </source>
</evidence>
<dbReference type="InterPro" id="IPR011249">
    <property type="entry name" value="Metalloenz_LuxS/M16"/>
</dbReference>
<dbReference type="Pfam" id="PF00675">
    <property type="entry name" value="Peptidase_M16"/>
    <property type="match status" value="1"/>
</dbReference>
<evidence type="ECO:0008006" key="5">
    <source>
        <dbReference type="Google" id="ProtNLM"/>
    </source>
</evidence>
<dbReference type="InterPro" id="IPR011765">
    <property type="entry name" value="Pept_M16_N"/>
</dbReference>
<dbReference type="FunFam" id="3.30.830.10:FF:000031">
    <property type="entry name" value="Putative zinc metalloprotease"/>
    <property type="match status" value="1"/>
</dbReference>
<dbReference type="eggNOG" id="KOG0961">
    <property type="taxonomic scope" value="Eukaryota"/>
</dbReference>
<dbReference type="HOGENOM" id="CLU_006065_0_0_1"/>
<protein>
    <recommendedName>
        <fullName evidence="5">Mitochondrial presequence protease</fullName>
    </recommendedName>
</protein>
<evidence type="ECO:0000313" key="3">
    <source>
        <dbReference type="EMBL" id="EDK41540.2"/>
    </source>
</evidence>
<dbReference type="GO" id="GO:0046872">
    <property type="term" value="F:metal ion binding"/>
    <property type="evidence" value="ECO:0007669"/>
    <property type="project" value="InterPro"/>
</dbReference>
<dbReference type="InParanoid" id="A5DQT7"/>
<keyword evidence="4" id="KW-1185">Reference proteome</keyword>
<dbReference type="OrthoDB" id="4953at2759"/>
<name>A5DQT7_PICGU</name>
<dbReference type="PANTHER" id="PTHR43016:SF16">
    <property type="entry name" value="METALLOPROTEASE, PUTATIVE (AFU_ORTHOLOGUE AFUA_4G07610)-RELATED"/>
    <property type="match status" value="1"/>
</dbReference>
<evidence type="ECO:0000313" key="4">
    <source>
        <dbReference type="Proteomes" id="UP000001997"/>
    </source>
</evidence>
<feature type="domain" description="Peptidase M16 C-terminal" evidence="2">
    <location>
        <begin position="193"/>
        <end position="351"/>
    </location>
</feature>
<dbReference type="OMA" id="CVEGPFW"/>
<dbReference type="AlphaFoldDB" id="A5DQT7"/>
<sequence>MTVTNFVKQTSFPVGYAPAHITKWRSARTGLQLTYIDQPSPMVNGYFAVATEIENDSGCPHTLEHLIFMGSHKYPYKGLLDSLGNRFFSSTNAWTAVDQTVYTLTTAGWEGFKTLLPIYLDHLFRPTLTDEACLTEVYHIDGNGQEKGVVFSEMQGIESQSWFISFLEMQRSLYRESSGYSSETGGLMSELRKLTNNDIRQFHQENYRPDNLCVVVTGSVDQQELLEIMDQIDSELPTLETPNKRPFVDSVPDEPLQKTVVKEVLFPDTDESMGEVLVSWIGPVASDTLLNVAIDLLGSYFSDSAISVFNRALIEIENPLATDVDYSTNDYVRTGIIFSFSGVPTESLRDLDYKIKELIKHHSKPENFDLNYARELIHQQRLKFISKCEKSASTFSNITIEEFIYGNVDGSDLSKWTQDLKEYDVLAGWTAEDWAKVIHDQLVVNHSVTILGKPSAQLTETQNRENKKIADDILAKYGKDGLKKLGEILKHAQEHNDREIPSSVLTQFGQPDPEKISFITTQSYRGGLNKLEGPYEDDSLAQSISKDTPAEFPLFMHFEQFKSQFTTVHLVMPSSFIDTKLLRYMSVLEEIFTLPIRLPDGTILPYNEVISELNNDFIDFELDNGFDNQFQELITVKVKFEVKNYEKAISWLINVMKYAIFDKNRVKIILEKLVNSIPDEKRSGELMMYSCQSRTLFNDRSLKKAQDCISNEQFYKGLLAKIEDDEFDEIEKDLNKLRTQLFDLNGMKLFVLGNCTDLKAPVSSWNRFVQEFKSDKVQPIEFSDLPRSFKYKSEIGEKMADRAYIVTTPATESTHLIVSTGIPTDYLHEDVFKIALASEFFTAVEGPFWRGIRGTGLAYGASIRRDLECGTLSFIIYRGADGEGAWKTAKDIIHEYASEKLQFDKINIENSIAAIVNALADGESSSYDAASSKIADNIFKHRGPEYVKFFLRKLRTITSNELVEITKKYFIPMFDSRHSVVFTCVPPSKSSDYEKFFASQGYDVVIEEIAADSDYESGSEGSESESESESE</sequence>
<dbReference type="SUPFAM" id="SSF63411">
    <property type="entry name" value="LuxS/MPP-like metallohydrolase"/>
    <property type="match status" value="4"/>
</dbReference>
<organism evidence="3 4">
    <name type="scientific">Meyerozyma guilliermondii (strain ATCC 6260 / CBS 566 / DSM 6381 / JCM 1539 / NBRC 10279 / NRRL Y-324)</name>
    <name type="common">Yeast</name>
    <name type="synonym">Candida guilliermondii</name>
    <dbReference type="NCBI Taxonomy" id="294746"/>
    <lineage>
        <taxon>Eukaryota</taxon>
        <taxon>Fungi</taxon>
        <taxon>Dikarya</taxon>
        <taxon>Ascomycota</taxon>
        <taxon>Saccharomycotina</taxon>
        <taxon>Pichiomycetes</taxon>
        <taxon>Debaryomycetaceae</taxon>
        <taxon>Meyerozyma</taxon>
    </lineage>
</organism>
<reference evidence="3 4" key="1">
    <citation type="journal article" date="2009" name="Nature">
        <title>Evolution of pathogenicity and sexual reproduction in eight Candida genomes.</title>
        <authorList>
            <person name="Butler G."/>
            <person name="Rasmussen M.D."/>
            <person name="Lin M.F."/>
            <person name="Santos M.A."/>
            <person name="Sakthikumar S."/>
            <person name="Munro C.A."/>
            <person name="Rheinbay E."/>
            <person name="Grabherr M."/>
            <person name="Forche A."/>
            <person name="Reedy J.L."/>
            <person name="Agrafioti I."/>
            <person name="Arnaud M.B."/>
            <person name="Bates S."/>
            <person name="Brown A.J."/>
            <person name="Brunke S."/>
            <person name="Costanzo M.C."/>
            <person name="Fitzpatrick D.A."/>
            <person name="de Groot P.W."/>
            <person name="Harris D."/>
            <person name="Hoyer L.L."/>
            <person name="Hube B."/>
            <person name="Klis F.M."/>
            <person name="Kodira C."/>
            <person name="Lennard N."/>
            <person name="Logue M.E."/>
            <person name="Martin R."/>
            <person name="Neiman A.M."/>
            <person name="Nikolaou E."/>
            <person name="Quail M.A."/>
            <person name="Quinn J."/>
            <person name="Santos M.C."/>
            <person name="Schmitzberger F.F."/>
            <person name="Sherlock G."/>
            <person name="Shah P."/>
            <person name="Silverstein K.A."/>
            <person name="Skrzypek M.S."/>
            <person name="Soll D."/>
            <person name="Staggs R."/>
            <person name="Stansfield I."/>
            <person name="Stumpf M.P."/>
            <person name="Sudbery P.E."/>
            <person name="Srikantha T."/>
            <person name="Zeng Q."/>
            <person name="Berman J."/>
            <person name="Berriman M."/>
            <person name="Heitman J."/>
            <person name="Gow N.A."/>
            <person name="Lorenz M.C."/>
            <person name="Birren B.W."/>
            <person name="Kellis M."/>
            <person name="Cuomo C.A."/>
        </authorList>
    </citation>
    <scope>NUCLEOTIDE SEQUENCE [LARGE SCALE GENOMIC DNA]</scope>
    <source>
        <strain evidence="4">ATCC 6260 / CBS 566 / DSM 6381 / JCM 1539 / NBRC 10279 / NRRL Y-324</strain>
    </source>
</reference>
<dbReference type="Pfam" id="PF05193">
    <property type="entry name" value="Peptidase_M16_C"/>
    <property type="match status" value="1"/>
</dbReference>
<dbReference type="RefSeq" id="XP_001482618.2">
    <property type="nucleotide sequence ID" value="XM_001482568.1"/>
</dbReference>
<dbReference type="EMBL" id="CH408161">
    <property type="protein sequence ID" value="EDK41540.2"/>
    <property type="molecule type" value="Genomic_DNA"/>
</dbReference>
<dbReference type="PANTHER" id="PTHR43016">
    <property type="entry name" value="PRESEQUENCE PROTEASE"/>
    <property type="match status" value="1"/>
</dbReference>
<dbReference type="GeneID" id="5124064"/>
<dbReference type="Gene3D" id="3.30.830.10">
    <property type="entry name" value="Metalloenzyme, LuxS/M16 peptidase-like"/>
    <property type="match status" value="4"/>
</dbReference>